<dbReference type="RefSeq" id="WP_037920438.1">
    <property type="nucleotide sequence ID" value="NZ_CP054599.1"/>
</dbReference>
<dbReference type="GO" id="GO:0005886">
    <property type="term" value="C:plasma membrane"/>
    <property type="evidence" value="ECO:0007669"/>
    <property type="project" value="UniProtKB-SubCell"/>
</dbReference>
<evidence type="ECO:0000313" key="9">
    <source>
        <dbReference type="EMBL" id="KEJ97530.1"/>
    </source>
</evidence>
<evidence type="ECO:0000256" key="3">
    <source>
        <dbReference type="ARBA" id="ARBA00022475"/>
    </source>
</evidence>
<feature type="transmembrane region" description="Helical" evidence="8">
    <location>
        <begin position="126"/>
        <end position="146"/>
    </location>
</feature>
<keyword evidence="2 8" id="KW-0813">Transport</keyword>
<dbReference type="GeneID" id="68870062"/>
<evidence type="ECO:0000256" key="6">
    <source>
        <dbReference type="ARBA" id="ARBA00022989"/>
    </source>
</evidence>
<evidence type="ECO:0000313" key="10">
    <source>
        <dbReference type="Proteomes" id="UP000027746"/>
    </source>
</evidence>
<dbReference type="GO" id="GO:0055085">
    <property type="term" value="P:transmembrane transport"/>
    <property type="evidence" value="ECO:0007669"/>
    <property type="project" value="InterPro"/>
</dbReference>
<dbReference type="AlphaFoldDB" id="A0A073J6Y9"/>
<evidence type="ECO:0000256" key="7">
    <source>
        <dbReference type="ARBA" id="ARBA00023136"/>
    </source>
</evidence>
<sequence length="265" mass="28806">MRTMSPLSRTLGIVFLLALPLPIFIVFGASFNGSAYIQFPPESYSLRWYIEAFTDPRWARAVGTSLWIAAVTSVVVTTISFMAAYFTLRYAPRINTMLELAIFSPLFFPHACMGVAAVALMAKLGIVGTPGAIILAHVIVTVPFSYRPVHVALRSVDPDLIRAAEVMGASELRALKDIILPICRSGILTSLLFTGIISFDEVTVTMFLIGPEITTLPVQIFTFIQDDASPVLAAISTISVIITFLAIVLLERVAGLTFFVQRSGS</sequence>
<feature type="transmembrane region" description="Helical" evidence="8">
    <location>
        <begin position="66"/>
        <end position="88"/>
    </location>
</feature>
<keyword evidence="6 8" id="KW-1133">Transmembrane helix</keyword>
<feature type="transmembrane region" description="Helical" evidence="8">
    <location>
        <begin position="100"/>
        <end position="120"/>
    </location>
</feature>
<keyword evidence="3" id="KW-1003">Cell membrane</keyword>
<dbReference type="PANTHER" id="PTHR43357">
    <property type="entry name" value="INNER MEMBRANE ABC TRANSPORTER PERMEASE PROTEIN YDCV"/>
    <property type="match status" value="1"/>
</dbReference>
<dbReference type="Pfam" id="PF00528">
    <property type="entry name" value="BPD_transp_1"/>
    <property type="match status" value="1"/>
</dbReference>
<reference evidence="9 10" key="1">
    <citation type="submission" date="2014-01" db="EMBL/GenBank/DDBJ databases">
        <title>Sulfitobacter sp. H3 (MCCC 1A00686) Genome Sequencing.</title>
        <authorList>
            <person name="Lai Q."/>
            <person name="Hong Z."/>
        </authorList>
    </citation>
    <scope>NUCLEOTIDE SEQUENCE [LARGE SCALE GENOMIC DNA]</scope>
    <source>
        <strain evidence="9 10">H3</strain>
    </source>
</reference>
<dbReference type="EMBL" id="JAMD01000001">
    <property type="protein sequence ID" value="KEJ97530.1"/>
    <property type="molecule type" value="Genomic_DNA"/>
</dbReference>
<evidence type="ECO:0000256" key="8">
    <source>
        <dbReference type="RuleBase" id="RU363032"/>
    </source>
</evidence>
<dbReference type="OrthoDB" id="9815533at2"/>
<evidence type="ECO:0000256" key="5">
    <source>
        <dbReference type="ARBA" id="ARBA00022692"/>
    </source>
</evidence>
<gene>
    <name evidence="9" type="ORF">SUH3_00680</name>
</gene>
<comment type="subcellular location">
    <subcellularLocation>
        <location evidence="1">Cell inner membrane</location>
        <topology evidence="1">Multi-pass membrane protein</topology>
    </subcellularLocation>
    <subcellularLocation>
        <location evidence="8">Cell membrane</location>
        <topology evidence="8">Multi-pass membrane protein</topology>
    </subcellularLocation>
</comment>
<evidence type="ECO:0000256" key="2">
    <source>
        <dbReference type="ARBA" id="ARBA00022448"/>
    </source>
</evidence>
<accession>A0A073J6Y9</accession>
<keyword evidence="10" id="KW-1185">Reference proteome</keyword>
<dbReference type="Gene3D" id="1.10.3720.10">
    <property type="entry name" value="MetI-like"/>
    <property type="match status" value="1"/>
</dbReference>
<dbReference type="PANTHER" id="PTHR43357:SF4">
    <property type="entry name" value="INNER MEMBRANE ABC TRANSPORTER PERMEASE PROTEIN YDCV"/>
    <property type="match status" value="1"/>
</dbReference>
<proteinExistence type="inferred from homology"/>
<dbReference type="CDD" id="cd06261">
    <property type="entry name" value="TM_PBP2"/>
    <property type="match status" value="1"/>
</dbReference>
<dbReference type="InterPro" id="IPR000515">
    <property type="entry name" value="MetI-like"/>
</dbReference>
<dbReference type="PROSITE" id="PS50928">
    <property type="entry name" value="ABC_TM1"/>
    <property type="match status" value="1"/>
</dbReference>
<dbReference type="SUPFAM" id="SSF161098">
    <property type="entry name" value="MetI-like"/>
    <property type="match status" value="1"/>
</dbReference>
<organism evidence="9 10">
    <name type="scientific">Pseudosulfitobacter pseudonitzschiae</name>
    <dbReference type="NCBI Taxonomy" id="1402135"/>
    <lineage>
        <taxon>Bacteria</taxon>
        <taxon>Pseudomonadati</taxon>
        <taxon>Pseudomonadota</taxon>
        <taxon>Alphaproteobacteria</taxon>
        <taxon>Rhodobacterales</taxon>
        <taxon>Roseobacteraceae</taxon>
        <taxon>Pseudosulfitobacter</taxon>
    </lineage>
</organism>
<keyword evidence="5 8" id="KW-0812">Transmembrane</keyword>
<feature type="transmembrane region" description="Helical" evidence="8">
    <location>
        <begin position="231"/>
        <end position="250"/>
    </location>
</feature>
<evidence type="ECO:0000256" key="1">
    <source>
        <dbReference type="ARBA" id="ARBA00004429"/>
    </source>
</evidence>
<feature type="transmembrane region" description="Helical" evidence="8">
    <location>
        <begin position="178"/>
        <end position="199"/>
    </location>
</feature>
<comment type="similarity">
    <text evidence="8">Belongs to the binding-protein-dependent transport system permease family.</text>
</comment>
<dbReference type="Proteomes" id="UP000027746">
    <property type="component" value="Unassembled WGS sequence"/>
</dbReference>
<name>A0A073J6Y9_9RHOB</name>
<keyword evidence="4" id="KW-0997">Cell inner membrane</keyword>
<dbReference type="InterPro" id="IPR035906">
    <property type="entry name" value="MetI-like_sf"/>
</dbReference>
<keyword evidence="7 8" id="KW-0472">Membrane</keyword>
<comment type="caution">
    <text evidence="9">The sequence shown here is derived from an EMBL/GenBank/DDBJ whole genome shotgun (WGS) entry which is preliminary data.</text>
</comment>
<protein>
    <submittedName>
        <fullName evidence="9">Uncharacterized protein</fullName>
    </submittedName>
</protein>
<evidence type="ECO:0000256" key="4">
    <source>
        <dbReference type="ARBA" id="ARBA00022519"/>
    </source>
</evidence>